<comment type="caution">
    <text evidence="2">The sequence shown here is derived from an EMBL/GenBank/DDBJ whole genome shotgun (WGS) entry which is preliminary data.</text>
</comment>
<gene>
    <name evidence="2" type="ORF">COCSUDRAFT_60196</name>
</gene>
<keyword evidence="1" id="KW-1133">Transmembrane helix</keyword>
<dbReference type="GeneID" id="17036412"/>
<dbReference type="EMBL" id="AGSI01000023">
    <property type="protein sequence ID" value="EIE18527.1"/>
    <property type="molecule type" value="Genomic_DNA"/>
</dbReference>
<dbReference type="RefSeq" id="XP_005643071.1">
    <property type="nucleotide sequence ID" value="XM_005643014.1"/>
</dbReference>
<organism evidence="2 3">
    <name type="scientific">Coccomyxa subellipsoidea (strain C-169)</name>
    <name type="common">Green microalga</name>
    <dbReference type="NCBI Taxonomy" id="574566"/>
    <lineage>
        <taxon>Eukaryota</taxon>
        <taxon>Viridiplantae</taxon>
        <taxon>Chlorophyta</taxon>
        <taxon>core chlorophytes</taxon>
        <taxon>Trebouxiophyceae</taxon>
        <taxon>Trebouxiophyceae incertae sedis</taxon>
        <taxon>Coccomyxaceae</taxon>
        <taxon>Coccomyxa</taxon>
        <taxon>Coccomyxa subellipsoidea</taxon>
    </lineage>
</organism>
<name>I0YJF8_COCSC</name>
<evidence type="ECO:0000313" key="2">
    <source>
        <dbReference type="EMBL" id="EIE18527.1"/>
    </source>
</evidence>
<proteinExistence type="predicted"/>
<protein>
    <submittedName>
        <fullName evidence="2">Uncharacterized protein</fullName>
    </submittedName>
</protein>
<dbReference type="KEGG" id="csl:COCSUDRAFT_60196"/>
<keyword evidence="1" id="KW-0812">Transmembrane</keyword>
<evidence type="ECO:0000313" key="3">
    <source>
        <dbReference type="Proteomes" id="UP000007264"/>
    </source>
</evidence>
<accession>I0YJF8</accession>
<reference evidence="2 3" key="1">
    <citation type="journal article" date="2012" name="Genome Biol.">
        <title>The genome of the polar eukaryotic microalga coccomyxa subellipsoidea reveals traits of cold adaptation.</title>
        <authorList>
            <person name="Blanc G."/>
            <person name="Agarkova I."/>
            <person name="Grimwood J."/>
            <person name="Kuo A."/>
            <person name="Brueggeman A."/>
            <person name="Dunigan D."/>
            <person name="Gurnon J."/>
            <person name="Ladunga I."/>
            <person name="Lindquist E."/>
            <person name="Lucas S."/>
            <person name="Pangilinan J."/>
            <person name="Proschold T."/>
            <person name="Salamov A."/>
            <person name="Schmutz J."/>
            <person name="Weeks D."/>
            <person name="Yamada T."/>
            <person name="Claverie J.M."/>
            <person name="Grigoriev I."/>
            <person name="Van Etten J."/>
            <person name="Lomsadze A."/>
            <person name="Borodovsky M."/>
        </authorList>
    </citation>
    <scope>NUCLEOTIDE SEQUENCE [LARGE SCALE GENOMIC DNA]</scope>
    <source>
        <strain evidence="2 3">C-169</strain>
    </source>
</reference>
<dbReference type="Proteomes" id="UP000007264">
    <property type="component" value="Unassembled WGS sequence"/>
</dbReference>
<sequence>MAATGVFLAIVVIVPAMMNLICLLVLASKICKRRRESRQLQETATLPQTKVDVECPQAQQFIHLIVLQPDQQVVFGKKVVLEPSAQEQQDLETAETLEKAVVQGNDASSFTFWVTSLPQQPDAAVSADLF</sequence>
<dbReference type="AlphaFoldDB" id="I0YJF8"/>
<keyword evidence="3" id="KW-1185">Reference proteome</keyword>
<feature type="transmembrane region" description="Helical" evidence="1">
    <location>
        <begin position="6"/>
        <end position="27"/>
    </location>
</feature>
<keyword evidence="1" id="KW-0472">Membrane</keyword>
<evidence type="ECO:0000256" key="1">
    <source>
        <dbReference type="SAM" id="Phobius"/>
    </source>
</evidence>